<dbReference type="GO" id="GO:0006487">
    <property type="term" value="P:protein N-linked glycosylation"/>
    <property type="evidence" value="ECO:0007669"/>
    <property type="project" value="TreeGrafter"/>
</dbReference>
<dbReference type="PANTHER" id="PTHR10859">
    <property type="entry name" value="GLYCOSYL TRANSFERASE"/>
    <property type="match status" value="1"/>
</dbReference>
<dbReference type="EMBL" id="BART01001809">
    <property type="protein sequence ID" value="GAG73378.1"/>
    <property type="molecule type" value="Genomic_DNA"/>
</dbReference>
<dbReference type="InterPro" id="IPR001173">
    <property type="entry name" value="Glyco_trans_2-like"/>
</dbReference>
<accession>X1ALU5</accession>
<dbReference type="SUPFAM" id="SSF53448">
    <property type="entry name" value="Nucleotide-diphospho-sugar transferases"/>
    <property type="match status" value="1"/>
</dbReference>
<protein>
    <recommendedName>
        <fullName evidence="1">Glycosyltransferase 2-like domain-containing protein</fullName>
    </recommendedName>
</protein>
<dbReference type="Gene3D" id="3.90.550.10">
    <property type="entry name" value="Spore Coat Polysaccharide Biosynthesis Protein SpsA, Chain A"/>
    <property type="match status" value="1"/>
</dbReference>
<feature type="domain" description="Glycosyltransferase 2-like" evidence="1">
    <location>
        <begin position="21"/>
        <end position="107"/>
    </location>
</feature>
<gene>
    <name evidence="2" type="ORF">S01H4_06022</name>
</gene>
<dbReference type="AlphaFoldDB" id="X1ALU5"/>
<evidence type="ECO:0000259" key="1">
    <source>
        <dbReference type="Pfam" id="PF00535"/>
    </source>
</evidence>
<dbReference type="PANTHER" id="PTHR10859:SF105">
    <property type="entry name" value="DOLICHYL-PHOSPHATE BETA-D-MANNOSYLTRANSFERASE"/>
    <property type="match status" value="1"/>
</dbReference>
<evidence type="ECO:0000313" key="2">
    <source>
        <dbReference type="EMBL" id="GAG73378.1"/>
    </source>
</evidence>
<reference evidence="2" key="1">
    <citation type="journal article" date="2014" name="Front. Microbiol.">
        <title>High frequency of phylogenetically diverse reductive dehalogenase-homologous genes in deep subseafloor sedimentary metagenomes.</title>
        <authorList>
            <person name="Kawai M."/>
            <person name="Futagami T."/>
            <person name="Toyoda A."/>
            <person name="Takaki Y."/>
            <person name="Nishi S."/>
            <person name="Hori S."/>
            <person name="Arai W."/>
            <person name="Tsubouchi T."/>
            <person name="Morono Y."/>
            <person name="Uchiyama I."/>
            <person name="Ito T."/>
            <person name="Fujiyama A."/>
            <person name="Inagaki F."/>
            <person name="Takami H."/>
        </authorList>
    </citation>
    <scope>NUCLEOTIDE SEQUENCE</scope>
    <source>
        <strain evidence="2">Expedition CK06-06</strain>
    </source>
</reference>
<dbReference type="Pfam" id="PF00535">
    <property type="entry name" value="Glycos_transf_2"/>
    <property type="match status" value="1"/>
</dbReference>
<sequence length="189" mass="22263">KCNGPSVRENLAKMFVKQGKKGDLIFFMDADLSTDMSSLPQLITEMKKGFDIVIGSRYQKGAKLNRTPYRFIVSKIFNTFLNLYFGSLVRDHECGFKLFKYEVIRDLVKDMGWNLQRRAFWDSEMLIRAQQKGYRIKEVPVIWVEGPKSYISIKKEKSMVRYILTLKFRLVKERKINRKKQKSLSINSN</sequence>
<dbReference type="InterPro" id="IPR029044">
    <property type="entry name" value="Nucleotide-diphossugar_trans"/>
</dbReference>
<feature type="non-terminal residue" evidence="2">
    <location>
        <position position="1"/>
    </location>
</feature>
<comment type="caution">
    <text evidence="2">The sequence shown here is derived from an EMBL/GenBank/DDBJ whole genome shotgun (WGS) entry which is preliminary data.</text>
</comment>
<name>X1ALU5_9ZZZZ</name>
<organism evidence="2">
    <name type="scientific">marine sediment metagenome</name>
    <dbReference type="NCBI Taxonomy" id="412755"/>
    <lineage>
        <taxon>unclassified sequences</taxon>
        <taxon>metagenomes</taxon>
        <taxon>ecological metagenomes</taxon>
    </lineage>
</organism>
<proteinExistence type="predicted"/>